<reference evidence="2" key="1">
    <citation type="submission" date="2007-03" db="EMBL/GenBank/DDBJ databases">
        <title>Annotation of Culex pipiens quinquefasciatus.</title>
        <authorList>
            <consortium name="The Broad Institute Genome Sequencing Platform"/>
            <person name="Atkinson P.W."/>
            <person name="Hemingway J."/>
            <person name="Christensen B.M."/>
            <person name="Higgs S."/>
            <person name="Kodira C."/>
            <person name="Hannick L."/>
            <person name="Megy K."/>
            <person name="O'Leary S."/>
            <person name="Pearson M."/>
            <person name="Haas B.J."/>
            <person name="Mauceli E."/>
            <person name="Wortman J.R."/>
            <person name="Lee N.H."/>
            <person name="Guigo R."/>
            <person name="Stanke M."/>
            <person name="Alvarado L."/>
            <person name="Amedeo P."/>
            <person name="Antoine C.H."/>
            <person name="Arensburger P."/>
            <person name="Bidwell S.L."/>
            <person name="Crawford M."/>
            <person name="Camaro F."/>
            <person name="Devon K."/>
            <person name="Engels R."/>
            <person name="Hammond M."/>
            <person name="Howarth C."/>
            <person name="Koehrsen M."/>
            <person name="Lawson D."/>
            <person name="Montgomery P."/>
            <person name="Nene V."/>
            <person name="Nusbaum C."/>
            <person name="Puiu D."/>
            <person name="Romero-Severson J."/>
            <person name="Severson D.W."/>
            <person name="Shumway M."/>
            <person name="Sisk P."/>
            <person name="Stolte C."/>
            <person name="Zeng Q."/>
            <person name="Eisenstadt E."/>
            <person name="Fraser-Liggett C."/>
            <person name="Strausberg R."/>
            <person name="Galagan J."/>
            <person name="Birren B."/>
            <person name="Collins F.H."/>
        </authorList>
    </citation>
    <scope>NUCLEOTIDE SEQUENCE [LARGE SCALE GENOMIC DNA]</scope>
    <source>
        <strain evidence="2">JHB</strain>
    </source>
</reference>
<dbReference type="EnsemblMetazoa" id="CPIJ010435-RA">
    <property type="protein sequence ID" value="CPIJ010435-PA"/>
    <property type="gene ID" value="CPIJ010435"/>
</dbReference>
<accession>B0WT16</accession>
<dbReference type="VEuPathDB" id="VectorBase:CPIJ010435"/>
<feature type="region of interest" description="Disordered" evidence="1">
    <location>
        <begin position="42"/>
        <end position="72"/>
    </location>
</feature>
<gene>
    <name evidence="3" type="primary">6042772</name>
    <name evidence="2" type="ORF">CpipJ_CPIJ010435</name>
</gene>
<evidence type="ECO:0000313" key="2">
    <source>
        <dbReference type="EMBL" id="EDS34153.1"/>
    </source>
</evidence>
<evidence type="ECO:0000313" key="3">
    <source>
        <dbReference type="EnsemblMetazoa" id="CPIJ010435-PA"/>
    </source>
</evidence>
<reference evidence="3" key="2">
    <citation type="submission" date="2020-05" db="UniProtKB">
        <authorList>
            <consortium name="EnsemblMetazoa"/>
        </authorList>
    </citation>
    <scope>IDENTIFICATION</scope>
    <source>
        <strain evidence="3">JHB</strain>
    </source>
</reference>
<proteinExistence type="predicted"/>
<dbReference type="EMBL" id="DS232079">
    <property type="protein sequence ID" value="EDS34153.1"/>
    <property type="molecule type" value="Genomic_DNA"/>
</dbReference>
<dbReference type="HOGENOM" id="CLU_2724702_0_0_1"/>
<name>B0WT16_CULQU</name>
<organism>
    <name type="scientific">Culex quinquefasciatus</name>
    <name type="common">Southern house mosquito</name>
    <name type="synonym">Culex pungens</name>
    <dbReference type="NCBI Taxonomy" id="7176"/>
    <lineage>
        <taxon>Eukaryota</taxon>
        <taxon>Metazoa</taxon>
        <taxon>Ecdysozoa</taxon>
        <taxon>Arthropoda</taxon>
        <taxon>Hexapoda</taxon>
        <taxon>Insecta</taxon>
        <taxon>Pterygota</taxon>
        <taxon>Neoptera</taxon>
        <taxon>Endopterygota</taxon>
        <taxon>Diptera</taxon>
        <taxon>Nematocera</taxon>
        <taxon>Culicoidea</taxon>
        <taxon>Culicidae</taxon>
        <taxon>Culicinae</taxon>
        <taxon>Culicini</taxon>
        <taxon>Culex</taxon>
        <taxon>Culex</taxon>
    </lineage>
</organism>
<sequence length="72" mass="7877">MYHEIRNNVISHDTTVPLSLKTDQFQFRPVIAVSPGKTKTTSAFGICEGRPQPATPGVSDAPARTTHRKSID</sequence>
<dbReference type="AlphaFoldDB" id="B0WT16"/>
<evidence type="ECO:0000256" key="1">
    <source>
        <dbReference type="SAM" id="MobiDB-lite"/>
    </source>
</evidence>
<protein>
    <submittedName>
        <fullName evidence="2 3">Uncharacterized protein</fullName>
    </submittedName>
</protein>
<dbReference type="Proteomes" id="UP000002320">
    <property type="component" value="Unassembled WGS sequence"/>
</dbReference>
<dbReference type="InParanoid" id="B0WT16"/>
<dbReference type="KEGG" id="cqu:CpipJ_CPIJ010435"/>
<evidence type="ECO:0000313" key="4">
    <source>
        <dbReference type="Proteomes" id="UP000002320"/>
    </source>
</evidence>
<keyword evidence="4" id="KW-1185">Reference proteome</keyword>